<evidence type="ECO:0000259" key="2">
    <source>
        <dbReference type="PROSITE" id="PS50172"/>
    </source>
</evidence>
<name>A0AAW1QKI5_9CHLO</name>
<dbReference type="SMART" id="SM00292">
    <property type="entry name" value="BRCT"/>
    <property type="match status" value="2"/>
</dbReference>
<evidence type="ECO:0000313" key="4">
    <source>
        <dbReference type="Proteomes" id="UP001445335"/>
    </source>
</evidence>
<dbReference type="CDD" id="cd17731">
    <property type="entry name" value="BRCT_TopBP1_rpt2_like"/>
    <property type="match status" value="1"/>
</dbReference>
<feature type="region of interest" description="Disordered" evidence="1">
    <location>
        <begin position="120"/>
        <end position="172"/>
    </location>
</feature>
<dbReference type="EMBL" id="JALJOU010000094">
    <property type="protein sequence ID" value="KAK9821944.1"/>
    <property type="molecule type" value="Genomic_DNA"/>
</dbReference>
<evidence type="ECO:0000313" key="3">
    <source>
        <dbReference type="EMBL" id="KAK9821944.1"/>
    </source>
</evidence>
<evidence type="ECO:0000256" key="1">
    <source>
        <dbReference type="SAM" id="MobiDB-lite"/>
    </source>
</evidence>
<accession>A0AAW1QKI5</accession>
<sequence>MAQLDADPCLWAAGLVIATTGLTTAERQQLQALVEAAGGRYSPALSRRCSHLLAGPRAAGSRKLALARCNLESGRWDTCIVRAAWLIDSAAAGARLSEAAYALPAAQAEGFAPRRRARLASSAKALPRGSERRAAPRLSRFAPAARPDSSRQSAGSPEAARAAGGHAPAGSLGQRASDGGIFCGLRVAVDPRLSADASARVRAALAEGGGVEAPAHLGATHVVCRPQDAASWLRAGARCLVTEQWLRQSLRSGRRQPCVGVSTDVACCLHADPSSSCRQGPSTPPSLPEGHQERLRLLRAARARGALAPPVTLPSELLEGLQWTVTAPVSAARMEAAAEPAERSGAGDLDGASGDTQTLDEGLPGGDAPARPLADGEWDAVALRAPGVALLVPRGSALGLAVRALPAEAPGLTLRQLLTAIHAFYAEAMPSEELLAVARAGGRTGDTAGDAFVEGHVLARGALLGAAKSFVALLLRAGRGPASAVYELMLTA</sequence>
<feature type="domain" description="BRCT" evidence="2">
    <location>
        <begin position="14"/>
        <end position="103"/>
    </location>
</feature>
<organism evidence="3 4">
    <name type="scientific">Elliptochloris bilobata</name>
    <dbReference type="NCBI Taxonomy" id="381761"/>
    <lineage>
        <taxon>Eukaryota</taxon>
        <taxon>Viridiplantae</taxon>
        <taxon>Chlorophyta</taxon>
        <taxon>core chlorophytes</taxon>
        <taxon>Trebouxiophyceae</taxon>
        <taxon>Trebouxiophyceae incertae sedis</taxon>
        <taxon>Elliptochloris clade</taxon>
        <taxon>Elliptochloris</taxon>
    </lineage>
</organism>
<reference evidence="3 4" key="1">
    <citation type="journal article" date="2024" name="Nat. Commun.">
        <title>Phylogenomics reveals the evolutionary origins of lichenization in chlorophyte algae.</title>
        <authorList>
            <person name="Puginier C."/>
            <person name="Libourel C."/>
            <person name="Otte J."/>
            <person name="Skaloud P."/>
            <person name="Haon M."/>
            <person name="Grisel S."/>
            <person name="Petersen M."/>
            <person name="Berrin J.G."/>
            <person name="Delaux P.M."/>
            <person name="Dal Grande F."/>
            <person name="Keller J."/>
        </authorList>
    </citation>
    <scope>NUCLEOTIDE SEQUENCE [LARGE SCALE GENOMIC DNA]</scope>
    <source>
        <strain evidence="3 4">SAG 245.80</strain>
    </source>
</reference>
<dbReference type="SUPFAM" id="SSF52113">
    <property type="entry name" value="BRCT domain"/>
    <property type="match status" value="2"/>
</dbReference>
<dbReference type="Pfam" id="PF12738">
    <property type="entry name" value="PTCB-BRCT"/>
    <property type="match status" value="1"/>
</dbReference>
<dbReference type="InterPro" id="IPR059215">
    <property type="entry name" value="BRCT2_TopBP1-like"/>
</dbReference>
<comment type="caution">
    <text evidence="3">The sequence shown here is derived from an EMBL/GenBank/DDBJ whole genome shotgun (WGS) entry which is preliminary data.</text>
</comment>
<dbReference type="InterPro" id="IPR001357">
    <property type="entry name" value="BRCT_dom"/>
</dbReference>
<feature type="compositionally biased region" description="Low complexity" evidence="1">
    <location>
        <begin position="335"/>
        <end position="355"/>
    </location>
</feature>
<feature type="region of interest" description="Disordered" evidence="1">
    <location>
        <begin position="335"/>
        <end position="371"/>
    </location>
</feature>
<dbReference type="InterPro" id="IPR036420">
    <property type="entry name" value="BRCT_dom_sf"/>
</dbReference>
<proteinExistence type="predicted"/>
<dbReference type="AlphaFoldDB" id="A0AAW1QKI5"/>
<dbReference type="Proteomes" id="UP001445335">
    <property type="component" value="Unassembled WGS sequence"/>
</dbReference>
<gene>
    <name evidence="3" type="ORF">WJX81_007217</name>
</gene>
<feature type="compositionally biased region" description="Low complexity" evidence="1">
    <location>
        <begin position="159"/>
        <end position="170"/>
    </location>
</feature>
<dbReference type="PANTHER" id="PTHR47576">
    <property type="entry name" value="BRCT DOMAIN DNA REPAIR PROTEIN-RELATED"/>
    <property type="match status" value="1"/>
</dbReference>
<dbReference type="PANTHER" id="PTHR47576:SF2">
    <property type="entry name" value="BRCT DOMAIN DNA REPAIR PROTEIN-RELATED"/>
    <property type="match status" value="1"/>
</dbReference>
<dbReference type="Gene3D" id="3.40.50.10190">
    <property type="entry name" value="BRCT domain"/>
    <property type="match status" value="2"/>
</dbReference>
<dbReference type="PROSITE" id="PS50172">
    <property type="entry name" value="BRCT"/>
    <property type="match status" value="1"/>
</dbReference>
<protein>
    <recommendedName>
        <fullName evidence="2">BRCT domain-containing protein</fullName>
    </recommendedName>
</protein>
<keyword evidence="4" id="KW-1185">Reference proteome</keyword>